<dbReference type="CDD" id="cd05237">
    <property type="entry name" value="UDP_invert_4-6DH_SDR_e"/>
    <property type="match status" value="1"/>
</dbReference>
<reference evidence="4 5" key="1">
    <citation type="submission" date="2020-07" db="EMBL/GenBank/DDBJ databases">
        <title>Alkalicella. sp. LB2 genome.</title>
        <authorList>
            <person name="Postec A."/>
            <person name="Quemeneur M."/>
        </authorList>
    </citation>
    <scope>NUCLEOTIDE SEQUENCE [LARGE SCALE GENOMIC DNA]</scope>
    <source>
        <strain evidence="4 5">LB2</strain>
    </source>
</reference>
<dbReference type="PANTHER" id="PTHR43318">
    <property type="entry name" value="UDP-N-ACETYLGLUCOSAMINE 4,6-DEHYDRATASE"/>
    <property type="match status" value="1"/>
</dbReference>
<sequence length="633" mass="70685">MELQSQGNPLKFHIRGLITFTDKINFHQRKLILILIDILLINLSFFLSLFLKYGSSASFLYLKIYWTHTFIITTLIIIAFATSNLYSSLWRYASIQELLYVIKACAVSTVIVVLTLSLIREIDTLTTSLIFFTVSTILIGGVRFSYRIVRRTIMGIRCEELHRSRVMVIGGGKAGAVILNELFSAKEINKNPVAVIDDNICKVGCRIHGVPVVGTRKDIVKKAHELKVDEIIVALPSAQGKETKEILNICKQTKCKVRTLPGLYDIVDGKVDISYIRDVQIEDLLGRDPVSVDMKEITGYIQDQVVLVTGGGGSIGSELCRQILRFSPKQLILLDISENGAYEVQQELIRKHLGNLNLEVIVASVRDRARLESLFAKYRPTIVFHAAAHKHVPLMEKSPTEAIKNNVFGTLNVAECADKFGSKRFVLISTDKAVNPTNIMGATKRLAEMIIQTMDKQSKTEFVAVRFGNVLGSNGSVIPLFKQQIAEGGPITVTHPEINRYFMTIPEAVQLVIQSGAMAKGGEIFVLDMGEPVKIVDLATDLIKLSGLEPETDIKIEFSGLRPGEKLYEELLMAEEGLIQTEHSKIHIGQPIPISKKELQQKLDALQAIIQTDENEQIRQTMEKIVTTYRRVV</sequence>
<keyword evidence="2" id="KW-1133">Transmembrane helix</keyword>
<organism evidence="4 5">
    <name type="scientific">Alkalicella caledoniensis</name>
    <dbReference type="NCBI Taxonomy" id="2731377"/>
    <lineage>
        <taxon>Bacteria</taxon>
        <taxon>Bacillati</taxon>
        <taxon>Bacillota</taxon>
        <taxon>Clostridia</taxon>
        <taxon>Eubacteriales</taxon>
        <taxon>Proteinivoracaceae</taxon>
        <taxon>Alkalicella</taxon>
    </lineage>
</organism>
<gene>
    <name evidence="4" type="ORF">HYG86_00695</name>
</gene>
<dbReference type="InterPro" id="IPR029063">
    <property type="entry name" value="SAM-dependent_MTases_sf"/>
</dbReference>
<dbReference type="Gene3D" id="3.40.50.720">
    <property type="entry name" value="NAD(P)-binding Rossmann-like Domain"/>
    <property type="match status" value="2"/>
</dbReference>
<keyword evidence="2" id="KW-0472">Membrane</keyword>
<dbReference type="SUPFAM" id="SSF53335">
    <property type="entry name" value="S-adenosyl-L-methionine-dependent methyltransferases"/>
    <property type="match status" value="1"/>
</dbReference>
<feature type="transmembrane region" description="Helical" evidence="2">
    <location>
        <begin position="125"/>
        <end position="146"/>
    </location>
</feature>
<evidence type="ECO:0000256" key="1">
    <source>
        <dbReference type="ARBA" id="ARBA00007430"/>
    </source>
</evidence>
<evidence type="ECO:0000259" key="3">
    <source>
        <dbReference type="Pfam" id="PF02719"/>
    </source>
</evidence>
<dbReference type="SUPFAM" id="SSF51735">
    <property type="entry name" value="NAD(P)-binding Rossmann-fold domains"/>
    <property type="match status" value="1"/>
</dbReference>
<dbReference type="AlphaFoldDB" id="A0A7G9W3Y0"/>
<dbReference type="EMBL" id="CP058559">
    <property type="protein sequence ID" value="QNO13392.1"/>
    <property type="molecule type" value="Genomic_DNA"/>
</dbReference>
<dbReference type="InterPro" id="IPR003869">
    <property type="entry name" value="Polysac_CapD-like"/>
</dbReference>
<dbReference type="InterPro" id="IPR051203">
    <property type="entry name" value="Polysaccharide_Synthase-Rel"/>
</dbReference>
<protein>
    <submittedName>
        <fullName evidence="4">Polysaccharide biosynthesis protein</fullName>
    </submittedName>
</protein>
<accession>A0A7G9W3Y0</accession>
<dbReference type="PANTHER" id="PTHR43318:SF1">
    <property type="entry name" value="POLYSACCHARIDE BIOSYNTHESIS PROTEIN EPSC-RELATED"/>
    <property type="match status" value="1"/>
</dbReference>
<dbReference type="KEGG" id="acae:HYG86_00695"/>
<proteinExistence type="inferred from homology"/>
<feature type="domain" description="Polysaccharide biosynthesis protein CapD-like" evidence="3">
    <location>
        <begin position="306"/>
        <end position="589"/>
    </location>
</feature>
<feature type="transmembrane region" description="Helical" evidence="2">
    <location>
        <begin position="98"/>
        <end position="119"/>
    </location>
</feature>
<dbReference type="Pfam" id="PF13727">
    <property type="entry name" value="CoA_binding_3"/>
    <property type="match status" value="1"/>
</dbReference>
<keyword evidence="2" id="KW-0812">Transmembrane</keyword>
<evidence type="ECO:0000313" key="4">
    <source>
        <dbReference type="EMBL" id="QNO13392.1"/>
    </source>
</evidence>
<dbReference type="Proteomes" id="UP000516160">
    <property type="component" value="Chromosome"/>
</dbReference>
<evidence type="ECO:0000256" key="2">
    <source>
        <dbReference type="SAM" id="Phobius"/>
    </source>
</evidence>
<dbReference type="InterPro" id="IPR036291">
    <property type="entry name" value="NAD(P)-bd_dom_sf"/>
</dbReference>
<feature type="transmembrane region" description="Helical" evidence="2">
    <location>
        <begin position="65"/>
        <end position="86"/>
    </location>
</feature>
<keyword evidence="5" id="KW-1185">Reference proteome</keyword>
<comment type="similarity">
    <text evidence="1">Belongs to the polysaccharide synthase family.</text>
</comment>
<dbReference type="Pfam" id="PF02719">
    <property type="entry name" value="Polysacc_synt_2"/>
    <property type="match status" value="1"/>
</dbReference>
<feature type="transmembrane region" description="Helical" evidence="2">
    <location>
        <begin position="31"/>
        <end position="53"/>
    </location>
</feature>
<name>A0A7G9W3Y0_ALKCA</name>
<evidence type="ECO:0000313" key="5">
    <source>
        <dbReference type="Proteomes" id="UP000516160"/>
    </source>
</evidence>
<dbReference type="RefSeq" id="WP_213167064.1">
    <property type="nucleotide sequence ID" value="NZ_CP058559.1"/>
</dbReference>